<keyword evidence="2 5" id="KW-0812">Transmembrane</keyword>
<name>A0ABP9YVP8_9FUNG</name>
<keyword evidence="3 5" id="KW-1133">Transmembrane helix</keyword>
<feature type="transmembrane region" description="Helical" evidence="5">
    <location>
        <begin position="141"/>
        <end position="160"/>
    </location>
</feature>
<reference evidence="7 8" key="1">
    <citation type="submission" date="2024-04" db="EMBL/GenBank/DDBJ databases">
        <title>genome sequences of Mucor flavus KT1a and Helicostylum pulchrum KT1b strains isolated from the surface of a dry-aged beef.</title>
        <authorList>
            <person name="Toyotome T."/>
            <person name="Hosono M."/>
            <person name="Torimaru M."/>
            <person name="Fukuda K."/>
            <person name="Mikami N."/>
        </authorList>
    </citation>
    <scope>NUCLEOTIDE SEQUENCE [LARGE SCALE GENOMIC DNA]</scope>
    <source>
        <strain evidence="7 8">KT1a</strain>
    </source>
</reference>
<evidence type="ECO:0000313" key="7">
    <source>
        <dbReference type="EMBL" id="GAA5810936.1"/>
    </source>
</evidence>
<comment type="subcellular location">
    <subcellularLocation>
        <location evidence="1">Membrane</location>
        <topology evidence="1">Multi-pass membrane protein</topology>
    </subcellularLocation>
</comment>
<keyword evidence="4 5" id="KW-0472">Membrane</keyword>
<dbReference type="PANTHER" id="PTHR23507:SF1">
    <property type="entry name" value="FI18259P1-RELATED"/>
    <property type="match status" value="1"/>
</dbReference>
<dbReference type="PANTHER" id="PTHR23507">
    <property type="entry name" value="ZGC:174356"/>
    <property type="match status" value="1"/>
</dbReference>
<evidence type="ECO:0000256" key="3">
    <source>
        <dbReference type="ARBA" id="ARBA00022989"/>
    </source>
</evidence>
<sequence length="633" mass="70219">MKDSKVEKKFYTRCFGHNICIEKHVQSVGVMYRTVDVNIEIPTTRRKSITYINPRASVAESEHGSKKKGCRCQSKGFGQALLAVGDPWSRSKKNMVSKLNTLTSKIRSKKNKTEVTPLLSSRQRQGSWENDAKIVAKKPSAWFIIIPLFFLTFCFGAMYAPMIQFYTVVFCYRYYQSETGESTDIPIENCTIPEVQAVISEAQAVIMFLTYASTLLVASYYGSLSDRKGRRLIFKLAGAGNCLLMVAYIATIKYQNFFGISLLFIAPVVRGLMAGDSIFFASVQAYITDCTTTAERTVTFGRFLGALYLGTTIGPIAASLLIKQTGSIMSIFYMVLIMSVIFELYVYLILPESHDFEQFKPTVKKQDSLLERVNIFSALRILFRTSSRHANQYALVIIAAISFLLSIIALPPTMLYAMLTFHWTAYEGGLYVSLGSFARLIILTLVLPFISKLFHKSSVSVEDESDTLIQPTIIANEFVEQESTATTTEDPERSDEEIRRTILFDVWMIRFGLSVETIGLVVLGLVTTSIGFTLTGMSQSLAALALPSLRSLTTTLVSANEIGELLGAMAVLESCAMIVSQLTLNTIYSASVKTMPNLIFFVCAALSFIAAGLAFFVNPLTTATTEEEQENTA</sequence>
<evidence type="ECO:0000256" key="1">
    <source>
        <dbReference type="ARBA" id="ARBA00004141"/>
    </source>
</evidence>
<dbReference type="Pfam" id="PF07690">
    <property type="entry name" value="MFS_1"/>
    <property type="match status" value="1"/>
</dbReference>
<evidence type="ECO:0000256" key="5">
    <source>
        <dbReference type="SAM" id="Phobius"/>
    </source>
</evidence>
<dbReference type="Proteomes" id="UP001473302">
    <property type="component" value="Unassembled WGS sequence"/>
</dbReference>
<feature type="domain" description="Major facilitator superfamily (MFS) profile" evidence="6">
    <location>
        <begin position="144"/>
        <end position="622"/>
    </location>
</feature>
<evidence type="ECO:0000256" key="4">
    <source>
        <dbReference type="ARBA" id="ARBA00023136"/>
    </source>
</evidence>
<gene>
    <name evidence="7" type="ORF">MFLAVUS_004364</name>
</gene>
<evidence type="ECO:0000259" key="6">
    <source>
        <dbReference type="PROSITE" id="PS50850"/>
    </source>
</evidence>
<dbReference type="InterPro" id="IPR036259">
    <property type="entry name" value="MFS_trans_sf"/>
</dbReference>
<dbReference type="Gene3D" id="1.20.1250.20">
    <property type="entry name" value="MFS general substrate transporter like domains"/>
    <property type="match status" value="1"/>
</dbReference>
<feature type="transmembrane region" description="Helical" evidence="5">
    <location>
        <begin position="328"/>
        <end position="350"/>
    </location>
</feature>
<evidence type="ECO:0000256" key="2">
    <source>
        <dbReference type="ARBA" id="ARBA00022692"/>
    </source>
</evidence>
<evidence type="ECO:0000313" key="8">
    <source>
        <dbReference type="Proteomes" id="UP001473302"/>
    </source>
</evidence>
<dbReference type="PROSITE" id="PS50850">
    <property type="entry name" value="MFS"/>
    <property type="match status" value="1"/>
</dbReference>
<comment type="caution">
    <text evidence="7">The sequence shown here is derived from an EMBL/GenBank/DDBJ whole genome shotgun (WGS) entry which is preliminary data.</text>
</comment>
<dbReference type="InterPro" id="IPR020846">
    <property type="entry name" value="MFS_dom"/>
</dbReference>
<organism evidence="7 8">
    <name type="scientific">Mucor flavus</name>
    <dbReference type="NCBI Taxonomy" id="439312"/>
    <lineage>
        <taxon>Eukaryota</taxon>
        <taxon>Fungi</taxon>
        <taxon>Fungi incertae sedis</taxon>
        <taxon>Mucoromycota</taxon>
        <taxon>Mucoromycotina</taxon>
        <taxon>Mucoromycetes</taxon>
        <taxon>Mucorales</taxon>
        <taxon>Mucorineae</taxon>
        <taxon>Mucoraceae</taxon>
        <taxon>Mucor</taxon>
    </lineage>
</organism>
<dbReference type="EMBL" id="BAABUK010000008">
    <property type="protein sequence ID" value="GAA5810936.1"/>
    <property type="molecule type" value="Genomic_DNA"/>
</dbReference>
<keyword evidence="8" id="KW-1185">Reference proteome</keyword>
<protein>
    <recommendedName>
        <fullName evidence="6">Major facilitator superfamily (MFS) profile domain-containing protein</fullName>
    </recommendedName>
</protein>
<feature type="transmembrane region" description="Helical" evidence="5">
    <location>
        <begin position="518"/>
        <end position="545"/>
    </location>
</feature>
<dbReference type="InterPro" id="IPR011701">
    <property type="entry name" value="MFS"/>
</dbReference>
<feature type="transmembrane region" description="Helical" evidence="5">
    <location>
        <begin position="303"/>
        <end position="322"/>
    </location>
</feature>
<feature type="transmembrane region" description="Helical" evidence="5">
    <location>
        <begin position="233"/>
        <end position="251"/>
    </location>
</feature>
<proteinExistence type="predicted"/>
<feature type="transmembrane region" description="Helical" evidence="5">
    <location>
        <begin position="202"/>
        <end position="221"/>
    </location>
</feature>
<dbReference type="SUPFAM" id="SSF103473">
    <property type="entry name" value="MFS general substrate transporter"/>
    <property type="match status" value="1"/>
</dbReference>
<feature type="transmembrane region" description="Helical" evidence="5">
    <location>
        <begin position="598"/>
        <end position="617"/>
    </location>
</feature>
<accession>A0ABP9YVP8</accession>
<feature type="transmembrane region" description="Helical" evidence="5">
    <location>
        <begin position="390"/>
        <end position="410"/>
    </location>
</feature>
<feature type="transmembrane region" description="Helical" evidence="5">
    <location>
        <begin position="257"/>
        <end position="283"/>
    </location>
</feature>
<feature type="transmembrane region" description="Helical" evidence="5">
    <location>
        <begin position="430"/>
        <end position="450"/>
    </location>
</feature>